<dbReference type="InterPro" id="IPR025159">
    <property type="entry name" value="AbiEi_N"/>
</dbReference>
<dbReference type="InterPro" id="IPR011335">
    <property type="entry name" value="Restrct_endonuc-II-like"/>
</dbReference>
<dbReference type="SUPFAM" id="SSF52980">
    <property type="entry name" value="Restriction endonuclease-like"/>
    <property type="match status" value="1"/>
</dbReference>
<protein>
    <submittedName>
        <fullName evidence="3">Very-short-patch-repair endonuclease</fullName>
    </submittedName>
</protein>
<keyword evidence="3" id="KW-0378">Hydrolase</keyword>
<dbReference type="InterPro" id="IPR049468">
    <property type="entry name" value="Restrct_endonuc-II-like_dom"/>
</dbReference>
<sequence length="291" mass="32431">MDELDRFAGRHDGVISRAQALALGLSSTALERRVSAGRWTRMASGIYMPAGQPVTQQAMVRIAVLRCGRGALASGPTAAWWLGLLERPPAHSWVTIPRGRRYRDRSVTVRRRDVPAVDVAVARDLRVTGLALTVLETAVILEEARPGDGTQFLDRALQTRTSLDRLQSAHARNPGRIGSPRAAAMLVHASTGGESEAERIFLRLLRTFRITGWECAVRSCGYVIDVAFVDRRVAIEIDGWAYHRTAERMAHDAVRQNALVNDGWTVLRFTYHRLIREPDAVIAEVRRALRR</sequence>
<dbReference type="Proteomes" id="UP000703038">
    <property type="component" value="Unassembled WGS sequence"/>
</dbReference>
<feature type="domain" description="AbiEi antitoxin N-terminal" evidence="1">
    <location>
        <begin position="3"/>
        <end position="49"/>
    </location>
</feature>
<keyword evidence="3" id="KW-0255">Endonuclease</keyword>
<gene>
    <name evidence="3" type="ORF">JOE42_003949</name>
</gene>
<keyword evidence="4" id="KW-1185">Reference proteome</keyword>
<dbReference type="PANTHER" id="PTHR38590">
    <property type="entry name" value="BLL0828 PROTEIN"/>
    <property type="match status" value="1"/>
</dbReference>
<evidence type="ECO:0000259" key="2">
    <source>
        <dbReference type="Pfam" id="PF18741"/>
    </source>
</evidence>
<dbReference type="GO" id="GO:0004519">
    <property type="term" value="F:endonuclease activity"/>
    <property type="evidence" value="ECO:0007669"/>
    <property type="project" value="UniProtKB-KW"/>
</dbReference>
<proteinExistence type="predicted"/>
<name>A0ABS2KZJ1_9NOCA</name>
<organism evidence="3 4">
    <name type="scientific">Rhodococcoides corynebacterioides</name>
    <dbReference type="NCBI Taxonomy" id="53972"/>
    <lineage>
        <taxon>Bacteria</taxon>
        <taxon>Bacillati</taxon>
        <taxon>Actinomycetota</taxon>
        <taxon>Actinomycetes</taxon>
        <taxon>Mycobacteriales</taxon>
        <taxon>Nocardiaceae</taxon>
        <taxon>Rhodococcoides</taxon>
    </lineage>
</organism>
<dbReference type="PANTHER" id="PTHR38590:SF1">
    <property type="entry name" value="BLL0828 PROTEIN"/>
    <property type="match status" value="1"/>
</dbReference>
<accession>A0ABS2KZJ1</accession>
<evidence type="ECO:0000313" key="4">
    <source>
        <dbReference type="Proteomes" id="UP000703038"/>
    </source>
</evidence>
<keyword evidence="3" id="KW-0540">Nuclease</keyword>
<reference evidence="3 4" key="1">
    <citation type="submission" date="2021-01" db="EMBL/GenBank/DDBJ databases">
        <title>Genomics of switchgrass bacterial isolates.</title>
        <authorList>
            <person name="Shade A."/>
        </authorList>
    </citation>
    <scope>NUCLEOTIDE SEQUENCE [LARGE SCALE GENOMIC DNA]</scope>
    <source>
        <strain evidence="3 4">PvP111</strain>
    </source>
</reference>
<evidence type="ECO:0000259" key="1">
    <source>
        <dbReference type="Pfam" id="PF13338"/>
    </source>
</evidence>
<dbReference type="EMBL" id="JAFBBK010000001">
    <property type="protein sequence ID" value="MBM7417216.1"/>
    <property type="molecule type" value="Genomic_DNA"/>
</dbReference>
<dbReference type="InterPro" id="IPR047216">
    <property type="entry name" value="Endonuclease_DUF559_bact"/>
</dbReference>
<dbReference type="Pfam" id="PF13338">
    <property type="entry name" value="AbiEi_4"/>
    <property type="match status" value="1"/>
</dbReference>
<dbReference type="Pfam" id="PF18741">
    <property type="entry name" value="MTES_1575"/>
    <property type="match status" value="1"/>
</dbReference>
<dbReference type="RefSeq" id="WP_204869852.1">
    <property type="nucleotide sequence ID" value="NZ_JAFBBK010000001.1"/>
</dbReference>
<feature type="domain" description="Restriction endonuclease type II-like" evidence="2">
    <location>
        <begin position="216"/>
        <end position="289"/>
    </location>
</feature>
<evidence type="ECO:0000313" key="3">
    <source>
        <dbReference type="EMBL" id="MBM7417216.1"/>
    </source>
</evidence>
<dbReference type="Gene3D" id="3.40.960.10">
    <property type="entry name" value="VSR Endonuclease"/>
    <property type="match status" value="1"/>
</dbReference>
<comment type="caution">
    <text evidence="3">The sequence shown here is derived from an EMBL/GenBank/DDBJ whole genome shotgun (WGS) entry which is preliminary data.</text>
</comment>